<dbReference type="AlphaFoldDB" id="U6RME3"/>
<comment type="similarity">
    <text evidence="1">Belongs to the glycosyltransferase 2 family.</text>
</comment>
<dbReference type="RefSeq" id="WP_005937236.1">
    <property type="nucleotide sequence ID" value="NZ_KB890335.1"/>
</dbReference>
<dbReference type="eggNOG" id="COG1216">
    <property type="taxonomic scope" value="Bacteria"/>
</dbReference>
<organism evidence="5 6">
    <name type="scientific">Phocaeicola massiliensis B84634 = Timone 84634 = DSM 17679 = JCM 13223</name>
    <dbReference type="NCBI Taxonomy" id="1121098"/>
    <lineage>
        <taxon>Bacteria</taxon>
        <taxon>Pseudomonadati</taxon>
        <taxon>Bacteroidota</taxon>
        <taxon>Bacteroidia</taxon>
        <taxon>Bacteroidales</taxon>
        <taxon>Bacteroidaceae</taxon>
        <taxon>Phocaeicola</taxon>
    </lineage>
</organism>
<dbReference type="InterPro" id="IPR029044">
    <property type="entry name" value="Nucleotide-diphossugar_trans"/>
</dbReference>
<dbReference type="GO" id="GO:0016757">
    <property type="term" value="F:glycosyltransferase activity"/>
    <property type="evidence" value="ECO:0007669"/>
    <property type="project" value="UniProtKB-KW"/>
</dbReference>
<dbReference type="GeneID" id="60063217"/>
<dbReference type="STRING" id="1121098.HMPREF1534_00738"/>
<dbReference type="Pfam" id="PF00535">
    <property type="entry name" value="Glycos_transf_2"/>
    <property type="match status" value="1"/>
</dbReference>
<name>U6RME3_9BACT</name>
<dbReference type="SUPFAM" id="SSF53448">
    <property type="entry name" value="Nucleotide-diphospho-sugar transferases"/>
    <property type="match status" value="1"/>
</dbReference>
<evidence type="ECO:0000256" key="2">
    <source>
        <dbReference type="ARBA" id="ARBA00022676"/>
    </source>
</evidence>
<dbReference type="Gene3D" id="3.90.550.10">
    <property type="entry name" value="Spore Coat Polysaccharide Biosynthesis Protein SpsA, Chain A"/>
    <property type="match status" value="1"/>
</dbReference>
<keyword evidence="2" id="KW-0328">Glycosyltransferase</keyword>
<dbReference type="CDD" id="cd04186">
    <property type="entry name" value="GT_2_like_c"/>
    <property type="match status" value="1"/>
</dbReference>
<sequence length="301" mass="34172">MNSAQPDISVITVNYNGYHDTCEFIDSWVNTVTSVPYEIIVVDNGSTANEGLLLQQKYPSVHVIRSEQNLGFAGGNNLGIKSAKGNYLFLLNNDTLIVKDTVYLLIKRLLSSKGIAGISPLILNYTEPHTIQFAGYTPLSSITLRNRTIGRGSRDKSCYPARKTSYLHGAAMLLKKQVIDQIGLIPEEYFLYYEELEWCTRMTAEGYELWYDPAFEIWHKDGSSSGKGSPLQCYYLSRNRLLYAYRNLPGWRLYLALLYQLVIVCPKNIITAWSKGQKKAAKAHREGTKAFFKLRNKDKQL</sequence>
<gene>
    <name evidence="5" type="ORF">HMPREF1534_00738</name>
</gene>
<keyword evidence="6" id="KW-1185">Reference proteome</keyword>
<protein>
    <recommendedName>
        <fullName evidence="4">Glycosyltransferase 2-like domain-containing protein</fullName>
    </recommendedName>
</protein>
<dbReference type="Proteomes" id="UP000017831">
    <property type="component" value="Unassembled WGS sequence"/>
</dbReference>
<keyword evidence="3" id="KW-0808">Transferase</keyword>
<evidence type="ECO:0000259" key="4">
    <source>
        <dbReference type="Pfam" id="PF00535"/>
    </source>
</evidence>
<evidence type="ECO:0000256" key="1">
    <source>
        <dbReference type="ARBA" id="ARBA00006739"/>
    </source>
</evidence>
<dbReference type="PANTHER" id="PTHR43179">
    <property type="entry name" value="RHAMNOSYLTRANSFERASE WBBL"/>
    <property type="match status" value="1"/>
</dbReference>
<reference evidence="5 6" key="1">
    <citation type="submission" date="2013-04" db="EMBL/GenBank/DDBJ databases">
        <title>The Genome Sequence of Bacteroides massiliensis DSM 17679.</title>
        <authorList>
            <consortium name="The Broad Institute Genomics Platform"/>
            <person name="Earl A."/>
            <person name="Ward D."/>
            <person name="Feldgarden M."/>
            <person name="Gevers D."/>
            <person name="Martens E."/>
            <person name="Fenner L."/>
            <person name="Roux V."/>
            <person name="Mallet M.N."/>
            <person name="Raoult D."/>
            <person name="Walker B."/>
            <person name="Young S."/>
            <person name="Zeng Q."/>
            <person name="Gargeya S."/>
            <person name="Fitzgerald M."/>
            <person name="Haas B."/>
            <person name="Abouelleil A."/>
            <person name="Allen A.W."/>
            <person name="Alvarado L."/>
            <person name="Arachchi H.M."/>
            <person name="Berlin A.M."/>
            <person name="Chapman S.B."/>
            <person name="Gainer-Dewar J."/>
            <person name="Goldberg J."/>
            <person name="Griggs A."/>
            <person name="Gujja S."/>
            <person name="Hansen M."/>
            <person name="Howarth C."/>
            <person name="Imamovic A."/>
            <person name="Ireland A."/>
            <person name="Larimer J."/>
            <person name="McCowan C."/>
            <person name="Murphy C."/>
            <person name="Pearson M."/>
            <person name="Poon T.W."/>
            <person name="Priest M."/>
            <person name="Roberts A."/>
            <person name="Saif S."/>
            <person name="Shea T."/>
            <person name="Sisk P."/>
            <person name="Sykes S."/>
            <person name="Wortman J."/>
            <person name="Nusbaum C."/>
            <person name="Birren B."/>
        </authorList>
    </citation>
    <scope>NUCLEOTIDE SEQUENCE [LARGE SCALE GENOMIC DNA]</scope>
    <source>
        <strain evidence="6">B84634 / Timone 84634 / DSM 17679 / JCM 13223</strain>
    </source>
</reference>
<dbReference type="OrthoDB" id="9771846at2"/>
<dbReference type="InterPro" id="IPR001173">
    <property type="entry name" value="Glyco_trans_2-like"/>
</dbReference>
<dbReference type="PATRIC" id="fig|1121098.3.peg.755"/>
<evidence type="ECO:0000256" key="3">
    <source>
        <dbReference type="ARBA" id="ARBA00022679"/>
    </source>
</evidence>
<evidence type="ECO:0000313" key="5">
    <source>
        <dbReference type="EMBL" id="EOA57675.1"/>
    </source>
</evidence>
<dbReference type="HOGENOM" id="CLU_023845_4_1_10"/>
<evidence type="ECO:0000313" key="6">
    <source>
        <dbReference type="Proteomes" id="UP000017831"/>
    </source>
</evidence>
<comment type="caution">
    <text evidence="5">The sequence shown here is derived from an EMBL/GenBank/DDBJ whole genome shotgun (WGS) entry which is preliminary data.</text>
</comment>
<accession>U6RME3</accession>
<proteinExistence type="inferred from homology"/>
<dbReference type="EMBL" id="AQHY01000008">
    <property type="protein sequence ID" value="EOA57675.1"/>
    <property type="molecule type" value="Genomic_DNA"/>
</dbReference>
<feature type="domain" description="Glycosyltransferase 2-like" evidence="4">
    <location>
        <begin position="9"/>
        <end position="117"/>
    </location>
</feature>
<dbReference type="PANTHER" id="PTHR43179:SF12">
    <property type="entry name" value="GALACTOFURANOSYLTRANSFERASE GLFT2"/>
    <property type="match status" value="1"/>
</dbReference>